<evidence type="ECO:0000256" key="1">
    <source>
        <dbReference type="SAM" id="MobiDB-lite"/>
    </source>
</evidence>
<evidence type="ECO:0000256" key="2">
    <source>
        <dbReference type="SAM" id="Phobius"/>
    </source>
</evidence>
<feature type="transmembrane region" description="Helical" evidence="2">
    <location>
        <begin position="779"/>
        <end position="800"/>
    </location>
</feature>
<feature type="transmembrane region" description="Helical" evidence="2">
    <location>
        <begin position="570"/>
        <end position="591"/>
    </location>
</feature>
<feature type="transmembrane region" description="Helical" evidence="2">
    <location>
        <begin position="273"/>
        <end position="293"/>
    </location>
</feature>
<organism evidence="3 4">
    <name type="scientific">Polyrhizophydium stewartii</name>
    <dbReference type="NCBI Taxonomy" id="2732419"/>
    <lineage>
        <taxon>Eukaryota</taxon>
        <taxon>Fungi</taxon>
        <taxon>Fungi incertae sedis</taxon>
        <taxon>Chytridiomycota</taxon>
        <taxon>Chytridiomycota incertae sedis</taxon>
        <taxon>Chytridiomycetes</taxon>
        <taxon>Rhizophydiales</taxon>
        <taxon>Rhizophydiales incertae sedis</taxon>
        <taxon>Polyrhizophydium</taxon>
    </lineage>
</organism>
<dbReference type="Proteomes" id="UP001527925">
    <property type="component" value="Unassembled WGS sequence"/>
</dbReference>
<feature type="transmembrane region" description="Helical" evidence="2">
    <location>
        <begin position="146"/>
        <end position="171"/>
    </location>
</feature>
<comment type="caution">
    <text evidence="3">The sequence shown here is derived from an EMBL/GenBank/DDBJ whole genome shotgun (WGS) entry which is preliminary data.</text>
</comment>
<protein>
    <submittedName>
        <fullName evidence="3">Uncharacterized protein</fullName>
    </submittedName>
</protein>
<feature type="transmembrane region" description="Helical" evidence="2">
    <location>
        <begin position="438"/>
        <end position="455"/>
    </location>
</feature>
<keyword evidence="2" id="KW-0812">Transmembrane</keyword>
<keyword evidence="4" id="KW-1185">Reference proteome</keyword>
<feature type="transmembrane region" description="Helical" evidence="2">
    <location>
        <begin position="870"/>
        <end position="887"/>
    </location>
</feature>
<feature type="transmembrane region" description="Helical" evidence="2">
    <location>
        <begin position="110"/>
        <end position="134"/>
    </location>
</feature>
<feature type="transmembrane region" description="Helical" evidence="2">
    <location>
        <begin position="235"/>
        <end position="253"/>
    </location>
</feature>
<feature type="transmembrane region" description="Helical" evidence="2">
    <location>
        <begin position="626"/>
        <end position="648"/>
    </location>
</feature>
<reference evidence="3 4" key="1">
    <citation type="submission" date="2023-09" db="EMBL/GenBank/DDBJ databases">
        <title>Pangenome analysis of Batrachochytrium dendrobatidis and related Chytrids.</title>
        <authorList>
            <person name="Yacoub M.N."/>
            <person name="Stajich J.E."/>
            <person name="James T.Y."/>
        </authorList>
    </citation>
    <scope>NUCLEOTIDE SEQUENCE [LARGE SCALE GENOMIC DNA]</scope>
    <source>
        <strain evidence="3 4">JEL0888</strain>
    </source>
</reference>
<feature type="transmembrane region" description="Helical" evidence="2">
    <location>
        <begin position="461"/>
        <end position="481"/>
    </location>
</feature>
<dbReference type="EMBL" id="JADGIZ020000001">
    <property type="protein sequence ID" value="KAL2920316.1"/>
    <property type="molecule type" value="Genomic_DNA"/>
</dbReference>
<keyword evidence="2" id="KW-1133">Transmembrane helix</keyword>
<sequence>MGSVASHPMSSHEHRPAANASASLGTVFVHFASVKTLGVPLIALVFACIAVVATLYGAGFFFVQALKRRFTVTLASLMLVNFLSAMLQVVEAVFSYTDNTVTPIRVWRNWLYAITTMLSNLVQLGILSIFENNLWHGRVFSAKNMWIVYTIAVVVHLLCALPTYAEGILFVNDGQSLVGKYSIFAMGGYAFLIGIWGIVQGLFVLSQVQRHLINVTVNQTDSSFRRNNARTIRSLILFTLVVDLFAIAAFALANVVGFDMVERQEQSFALQQLAFALASIHLASETLLFQATVQQFRKSSRSSSRNRPGILSPASPGGYSSHGANGSGGGYSSASFGTSPQAQTGSYGPYGFAQPAPGSQAGGGRFGYSSAPPKQGGSFGYSNSPPKQGGFVDPRIATGGTFAYGTSDGGGYSQFSSQQDPSLSQIPMYARGSQIPSLNILATAGTFGAIVYFFVRGIRTGFKRLIVTLVAVNVVALSMQASELARIYLDRSAIWPRVWRNCSYSLCSLVLLLLEIAILELLNPNLLRVSALGNNGIRVMKITTIAIHIALVAPNYFEGLLFINDGKSWLGAWATFGSACFSFLVGILGISQNIYIAAKIRNHFSEFRSGPANSGRKRKMGNTVMVMIYSMMLVDLLSLISFVITVLIKEPVATKLAFEQLAFDIGSGHLTGESALFQLMVWELHCDRVRGNRIFVRQGLRLRFSRAILAMIVVNVIAIVLQISTALFTYSCNKSLFVILLHNLVYGLAPLTMQLISIDILAVVNDSLFGIKALSRDRIIFWSFYGSAFFCLLVAIQEAAQNIVLIHKLRKHIQGLGISETKPSRCERLQALQIVLMMTGIIALDFLAFCAFALSVIYGQNPGDSLSLQQVSFALAGLHMTCVGFLYRAMTLRYQRATSDQSLTMGSSASSP</sequence>
<feature type="transmembrane region" description="Helical" evidence="2">
    <location>
        <begin position="502"/>
        <end position="522"/>
    </location>
</feature>
<evidence type="ECO:0000313" key="3">
    <source>
        <dbReference type="EMBL" id="KAL2920316.1"/>
    </source>
</evidence>
<accession>A0ABR4NLC1</accession>
<feature type="transmembrane region" description="Helical" evidence="2">
    <location>
        <begin position="183"/>
        <end position="205"/>
    </location>
</feature>
<name>A0ABR4NLC1_9FUNG</name>
<feature type="transmembrane region" description="Helical" evidence="2">
    <location>
        <begin position="707"/>
        <end position="732"/>
    </location>
</feature>
<feature type="transmembrane region" description="Helical" evidence="2">
    <location>
        <begin position="41"/>
        <end position="63"/>
    </location>
</feature>
<evidence type="ECO:0000313" key="4">
    <source>
        <dbReference type="Proteomes" id="UP001527925"/>
    </source>
</evidence>
<feature type="transmembrane region" description="Helical" evidence="2">
    <location>
        <begin position="834"/>
        <end position="858"/>
    </location>
</feature>
<keyword evidence="2" id="KW-0472">Membrane</keyword>
<feature type="transmembrane region" description="Helical" evidence="2">
    <location>
        <begin position="744"/>
        <end position="764"/>
    </location>
</feature>
<gene>
    <name evidence="3" type="ORF">HK105_200389</name>
</gene>
<feature type="transmembrane region" description="Helical" evidence="2">
    <location>
        <begin position="70"/>
        <end position="90"/>
    </location>
</feature>
<proteinExistence type="predicted"/>
<feature type="region of interest" description="Disordered" evidence="1">
    <location>
        <begin position="299"/>
        <end position="337"/>
    </location>
</feature>